<comment type="caution">
    <text evidence="1">The sequence shown here is derived from an EMBL/GenBank/DDBJ whole genome shotgun (WGS) entry which is preliminary data.</text>
</comment>
<reference evidence="1" key="1">
    <citation type="submission" date="2022-04" db="EMBL/GenBank/DDBJ databases">
        <title>Jade perch genome.</title>
        <authorList>
            <person name="Chao B."/>
        </authorList>
    </citation>
    <scope>NUCLEOTIDE SEQUENCE</scope>
    <source>
        <strain evidence="1">CB-2022</strain>
    </source>
</reference>
<organism evidence="1 2">
    <name type="scientific">Scortum barcoo</name>
    <name type="common">barcoo grunter</name>
    <dbReference type="NCBI Taxonomy" id="214431"/>
    <lineage>
        <taxon>Eukaryota</taxon>
        <taxon>Metazoa</taxon>
        <taxon>Chordata</taxon>
        <taxon>Craniata</taxon>
        <taxon>Vertebrata</taxon>
        <taxon>Euteleostomi</taxon>
        <taxon>Actinopterygii</taxon>
        <taxon>Neopterygii</taxon>
        <taxon>Teleostei</taxon>
        <taxon>Neoteleostei</taxon>
        <taxon>Acanthomorphata</taxon>
        <taxon>Eupercaria</taxon>
        <taxon>Centrarchiformes</taxon>
        <taxon>Terapontoidei</taxon>
        <taxon>Terapontidae</taxon>
        <taxon>Scortum</taxon>
    </lineage>
</organism>
<accession>A0ACB8VN36</accession>
<proteinExistence type="predicted"/>
<evidence type="ECO:0000313" key="1">
    <source>
        <dbReference type="EMBL" id="KAI3355928.1"/>
    </source>
</evidence>
<evidence type="ECO:0000313" key="2">
    <source>
        <dbReference type="Proteomes" id="UP000831701"/>
    </source>
</evidence>
<protein>
    <submittedName>
        <fullName evidence="1">Uncharacterized protein</fullName>
    </submittedName>
</protein>
<keyword evidence="2" id="KW-1185">Reference proteome</keyword>
<gene>
    <name evidence="1" type="ORF">L3Q82_004472</name>
</gene>
<dbReference type="EMBL" id="CM041550">
    <property type="protein sequence ID" value="KAI3355928.1"/>
    <property type="molecule type" value="Genomic_DNA"/>
</dbReference>
<name>A0ACB8VN36_9TELE</name>
<dbReference type="Proteomes" id="UP000831701">
    <property type="component" value="Chromosome 20"/>
</dbReference>
<sequence length="104" mass="11598">MDEMKLRIVSAKIDSCVAIVTETWLDNNIPDATVELLRADRTAASEKQRGGAVYISPSRANAKLALEELYCMISLQMNNNPEAAVIVAGDFNHSLRDRKLMQYI</sequence>